<proteinExistence type="predicted"/>
<organism evidence="3 4">
    <name type="scientific">Actinomadura montaniterrae</name>
    <dbReference type="NCBI Taxonomy" id="1803903"/>
    <lineage>
        <taxon>Bacteria</taxon>
        <taxon>Bacillati</taxon>
        <taxon>Actinomycetota</taxon>
        <taxon>Actinomycetes</taxon>
        <taxon>Streptosporangiales</taxon>
        <taxon>Thermomonosporaceae</taxon>
        <taxon>Actinomadura</taxon>
    </lineage>
</organism>
<feature type="domain" description="Transposase IS30-like HTH" evidence="2">
    <location>
        <begin position="20"/>
        <end position="54"/>
    </location>
</feature>
<evidence type="ECO:0000313" key="3">
    <source>
        <dbReference type="EMBL" id="KAB2384740.1"/>
    </source>
</evidence>
<gene>
    <name evidence="3" type="ORF">F9B16_09845</name>
</gene>
<dbReference type="RefSeq" id="WP_151539695.1">
    <property type="nucleotide sequence ID" value="NZ_WBMR01000019.1"/>
</dbReference>
<feature type="region of interest" description="Disordered" evidence="1">
    <location>
        <begin position="1"/>
        <end position="24"/>
    </location>
</feature>
<dbReference type="Proteomes" id="UP000483004">
    <property type="component" value="Unassembled WGS sequence"/>
</dbReference>
<accession>A0A6L3VXX7</accession>
<evidence type="ECO:0000256" key="1">
    <source>
        <dbReference type="SAM" id="MobiDB-lite"/>
    </source>
</evidence>
<evidence type="ECO:0000313" key="4">
    <source>
        <dbReference type="Proteomes" id="UP000483004"/>
    </source>
</evidence>
<comment type="caution">
    <text evidence="3">The sequence shown here is derived from an EMBL/GenBank/DDBJ whole genome shotgun (WGS) entry which is preliminary data.</text>
</comment>
<dbReference type="AlphaFoldDB" id="A0A6L3VXX7"/>
<dbReference type="InterPro" id="IPR025246">
    <property type="entry name" value="IS30-like_HTH"/>
</dbReference>
<evidence type="ECO:0000259" key="2">
    <source>
        <dbReference type="Pfam" id="PF13936"/>
    </source>
</evidence>
<dbReference type="EMBL" id="WBMR01000019">
    <property type="protein sequence ID" value="KAB2384740.1"/>
    <property type="molecule type" value="Genomic_DNA"/>
</dbReference>
<dbReference type="Pfam" id="PF13936">
    <property type="entry name" value="HTH_38"/>
    <property type="match status" value="1"/>
</dbReference>
<name>A0A6L3VXX7_9ACTN</name>
<reference evidence="3 4" key="1">
    <citation type="submission" date="2019-09" db="EMBL/GenBank/DDBJ databases">
        <title>Actinomadura physcomitrii sp. nov., a novel actinomycete isolated from moss [Physcomitrium sphaericum (Ludw) Fuernr].</title>
        <authorList>
            <person name="Liu C."/>
            <person name="Zhuang X."/>
        </authorList>
    </citation>
    <scope>NUCLEOTIDE SEQUENCE [LARGE SCALE GENOMIC DNA]</scope>
    <source>
        <strain evidence="3 4">CYP1-1B</strain>
    </source>
</reference>
<keyword evidence="4" id="KW-1185">Reference proteome</keyword>
<sequence length="182" mass="19489">MPSKCGNRSDGRPTRARRPVTQAERTAVAELHAQGLSRGAIARKLKRSADTVGRIAADQGLTWDRSRTAKAVAAKQEDNRARRARISAGLLDDAEWLRERMRAESIQVVSTPKGPSQVLLALPPARDTRDFMVAATSALKAHADLERIDSGSGADQAKSMLGQLGEALQLAADQINTTPGEG</sequence>
<protein>
    <submittedName>
        <fullName evidence="3">Helix-turn-helix domain-containing protein</fullName>
    </submittedName>
</protein>
<dbReference type="OrthoDB" id="4551805at2"/>